<dbReference type="SUPFAM" id="SSF47413">
    <property type="entry name" value="lambda repressor-like DNA-binding domains"/>
    <property type="match status" value="1"/>
</dbReference>
<evidence type="ECO:0000259" key="4">
    <source>
        <dbReference type="PROSITE" id="PS50932"/>
    </source>
</evidence>
<evidence type="ECO:0000256" key="1">
    <source>
        <dbReference type="ARBA" id="ARBA00023015"/>
    </source>
</evidence>
<evidence type="ECO:0000313" key="5">
    <source>
        <dbReference type="EMBL" id="MBO1267603.1"/>
    </source>
</evidence>
<sequence>MTGIKDVAERAGLSVATVSRALSGKGNVSAASRERARAAAAELGFVLSYHASSLASGRTHNVGLVVPSVHRWFYSAVIEGASAALLEAGYDLTLYNIGENPQHRHSVFNDFLLRKRVDAVIAVSLELSEDEIRQLLAVHRPIVGIGGPLPGAATIRIDDFAIAQKATNHLIGLGHSKIAHMTGDEAYEQDFKLPGTRRGGFEKAMNDAGCPVRPEWLVSADFTIEGAYATARQLLASAAERPTAVFAASDEMAIGTILAARDFGLRVPDDLSVIGIDGHDLGKVFGLTTIDQDAKGQGALAVRTLLGAINNGAINNGPVLEPDDTRHPTTLVVRSSTAVPGDRRSGGPHG</sequence>
<gene>
    <name evidence="5" type="ORF">J1902_06325</name>
</gene>
<organism evidence="5 6">
    <name type="scientific">Arthrobacter cavernae</name>
    <dbReference type="NCBI Taxonomy" id="2817681"/>
    <lineage>
        <taxon>Bacteria</taxon>
        <taxon>Bacillati</taxon>
        <taxon>Actinomycetota</taxon>
        <taxon>Actinomycetes</taxon>
        <taxon>Micrococcales</taxon>
        <taxon>Micrococcaceae</taxon>
        <taxon>Arthrobacter</taxon>
    </lineage>
</organism>
<evidence type="ECO:0000313" key="6">
    <source>
        <dbReference type="Proteomes" id="UP000664164"/>
    </source>
</evidence>
<keyword evidence="3" id="KW-0804">Transcription</keyword>
<dbReference type="EMBL" id="JAFNLL010000011">
    <property type="protein sequence ID" value="MBO1267603.1"/>
    <property type="molecule type" value="Genomic_DNA"/>
</dbReference>
<dbReference type="GO" id="GO:0000976">
    <property type="term" value="F:transcription cis-regulatory region binding"/>
    <property type="evidence" value="ECO:0007669"/>
    <property type="project" value="TreeGrafter"/>
</dbReference>
<dbReference type="PROSITE" id="PS50932">
    <property type="entry name" value="HTH_LACI_2"/>
    <property type="match status" value="1"/>
</dbReference>
<dbReference type="Pfam" id="PF13377">
    <property type="entry name" value="Peripla_BP_3"/>
    <property type="match status" value="1"/>
</dbReference>
<dbReference type="CDD" id="cd01392">
    <property type="entry name" value="HTH_LacI"/>
    <property type="match status" value="1"/>
</dbReference>
<accession>A0A939HFY0</accession>
<name>A0A939HFY0_9MICC</name>
<dbReference type="AlphaFoldDB" id="A0A939HFY0"/>
<dbReference type="CDD" id="cd06267">
    <property type="entry name" value="PBP1_LacI_sugar_binding-like"/>
    <property type="match status" value="1"/>
</dbReference>
<proteinExistence type="predicted"/>
<dbReference type="PANTHER" id="PTHR30146:SF109">
    <property type="entry name" value="HTH-TYPE TRANSCRIPTIONAL REGULATOR GALS"/>
    <property type="match status" value="1"/>
</dbReference>
<dbReference type="GO" id="GO:0003700">
    <property type="term" value="F:DNA-binding transcription factor activity"/>
    <property type="evidence" value="ECO:0007669"/>
    <property type="project" value="TreeGrafter"/>
</dbReference>
<dbReference type="InterPro" id="IPR000843">
    <property type="entry name" value="HTH_LacI"/>
</dbReference>
<dbReference type="InterPro" id="IPR010982">
    <property type="entry name" value="Lambda_DNA-bd_dom_sf"/>
</dbReference>
<dbReference type="RefSeq" id="WP_207615408.1">
    <property type="nucleotide sequence ID" value="NZ_JAFNLL010000011.1"/>
</dbReference>
<dbReference type="Pfam" id="PF00356">
    <property type="entry name" value="LacI"/>
    <property type="match status" value="1"/>
</dbReference>
<dbReference type="InterPro" id="IPR028082">
    <property type="entry name" value="Peripla_BP_I"/>
</dbReference>
<evidence type="ECO:0000256" key="3">
    <source>
        <dbReference type="ARBA" id="ARBA00023163"/>
    </source>
</evidence>
<protein>
    <submittedName>
        <fullName evidence="5">LacI family DNA-binding transcriptional regulator</fullName>
    </submittedName>
</protein>
<dbReference type="Gene3D" id="3.40.50.2300">
    <property type="match status" value="2"/>
</dbReference>
<feature type="domain" description="HTH lacI-type" evidence="4">
    <location>
        <begin position="2"/>
        <end position="56"/>
    </location>
</feature>
<keyword evidence="6" id="KW-1185">Reference proteome</keyword>
<dbReference type="PANTHER" id="PTHR30146">
    <property type="entry name" value="LACI-RELATED TRANSCRIPTIONAL REPRESSOR"/>
    <property type="match status" value="1"/>
</dbReference>
<keyword evidence="2 5" id="KW-0238">DNA-binding</keyword>
<dbReference type="InterPro" id="IPR046335">
    <property type="entry name" value="LacI/GalR-like_sensor"/>
</dbReference>
<dbReference type="SMART" id="SM00354">
    <property type="entry name" value="HTH_LACI"/>
    <property type="match status" value="1"/>
</dbReference>
<keyword evidence="1" id="KW-0805">Transcription regulation</keyword>
<comment type="caution">
    <text evidence="5">The sequence shown here is derived from an EMBL/GenBank/DDBJ whole genome shotgun (WGS) entry which is preliminary data.</text>
</comment>
<reference evidence="5" key="1">
    <citation type="submission" date="2021-03" db="EMBL/GenBank/DDBJ databases">
        <title>A new species, PO-11, isolated from a karst cave deposit.</title>
        <authorList>
            <person name="Zhaoxiaoyong W."/>
        </authorList>
    </citation>
    <scope>NUCLEOTIDE SEQUENCE</scope>
    <source>
        <strain evidence="5">PO-11</strain>
    </source>
</reference>
<dbReference type="SUPFAM" id="SSF53822">
    <property type="entry name" value="Periplasmic binding protein-like I"/>
    <property type="match status" value="1"/>
</dbReference>
<dbReference type="Gene3D" id="1.10.260.40">
    <property type="entry name" value="lambda repressor-like DNA-binding domains"/>
    <property type="match status" value="1"/>
</dbReference>
<dbReference type="Proteomes" id="UP000664164">
    <property type="component" value="Unassembled WGS sequence"/>
</dbReference>
<evidence type="ECO:0000256" key="2">
    <source>
        <dbReference type="ARBA" id="ARBA00023125"/>
    </source>
</evidence>